<reference evidence="1 2" key="1">
    <citation type="submission" date="2018-08" db="EMBL/GenBank/DDBJ databases">
        <title>A genome reference for cultivated species of the human gut microbiota.</title>
        <authorList>
            <person name="Zou Y."/>
            <person name="Xue W."/>
            <person name="Luo G."/>
        </authorList>
    </citation>
    <scope>NUCLEOTIDE SEQUENCE [LARGE SCALE GENOMIC DNA]</scope>
    <source>
        <strain evidence="1 2">AF14-32</strain>
    </source>
</reference>
<accession>A0A412XSI5</accession>
<dbReference type="AlphaFoldDB" id="A0A412XSI5"/>
<dbReference type="Pfam" id="PF11536">
    <property type="entry name" value="DUF3226"/>
    <property type="match status" value="1"/>
</dbReference>
<organism evidence="1 2">
    <name type="scientific">Bacteroides intestinalis</name>
    <dbReference type="NCBI Taxonomy" id="329854"/>
    <lineage>
        <taxon>Bacteria</taxon>
        <taxon>Pseudomonadati</taxon>
        <taxon>Bacteroidota</taxon>
        <taxon>Bacteroidia</taxon>
        <taxon>Bacteroidales</taxon>
        <taxon>Bacteroidaceae</taxon>
        <taxon>Bacteroides</taxon>
    </lineage>
</organism>
<dbReference type="Proteomes" id="UP000283850">
    <property type="component" value="Unassembled WGS sequence"/>
</dbReference>
<proteinExistence type="predicted"/>
<protein>
    <recommendedName>
        <fullName evidence="3">DUF4276 family protein</fullName>
    </recommendedName>
</protein>
<dbReference type="RefSeq" id="WP_118422257.1">
    <property type="nucleotide sequence ID" value="NZ_QRZF01000026.1"/>
</dbReference>
<dbReference type="InterPro" id="IPR024508">
    <property type="entry name" value="DUF3226"/>
</dbReference>
<evidence type="ECO:0000313" key="1">
    <source>
        <dbReference type="EMBL" id="RGV48008.1"/>
    </source>
</evidence>
<dbReference type="EMBL" id="QRZF01000026">
    <property type="protein sequence ID" value="RGV48008.1"/>
    <property type="molecule type" value="Genomic_DNA"/>
</dbReference>
<comment type="caution">
    <text evidence="1">The sequence shown here is derived from an EMBL/GenBank/DDBJ whole genome shotgun (WGS) entry which is preliminary data.</text>
</comment>
<evidence type="ECO:0000313" key="2">
    <source>
        <dbReference type="Proteomes" id="UP000283850"/>
    </source>
</evidence>
<gene>
    <name evidence="1" type="ORF">DWW10_23225</name>
</gene>
<name>A0A412XSI5_9BACE</name>
<evidence type="ECO:0008006" key="3">
    <source>
        <dbReference type="Google" id="ProtNLM"/>
    </source>
</evidence>
<sequence>MSNKITFPYKLFVEGVNDLHVITSLCAHHKVTENFNIEACGSDESVTRRFKIALTNPAVYQRIGIVVDADTDIKGRWMQLIDILIKSGKYNCEKLGLSADGLIIHPLERCDAVVGIWIMPNNNLEGMLEDFALKLVSPENALMQKAESVLIELEAGGIQQYKEVHRSKAKVHTFLAWQDEPGRPMGQAIAAHVLNPDAEQAKVFINWLNKLYN</sequence>